<accession>A0A7U3ZGE8</accession>
<keyword evidence="3" id="KW-1185">Reference proteome</keyword>
<dbReference type="EMBL" id="CP002859">
    <property type="protein sequence ID" value="AEI46675.1"/>
    <property type="molecule type" value="Genomic_DNA"/>
</dbReference>
<sequence>MIRRLLVIIIGLSVSGLGYTQHWLGLSSSNYAGTNALFLNPAHAADSRHKLYLNLIGNDLFLVNNYLRFDAPYSFLGLVTNSVPKKYRSERGLIIWKESYYAERLNGKPKHFHAGGDVRGPSALFSFKNNRFAVALTTRGRYSLSLTDASEETARVIRYGTNLVELQKKQFTDQTAKLSTNGFVELGATFGGVLLDDETDFFKFGVTVKRMVGVYNVHADMKKANYIINVESLNPEREFISASKLAATYGYTTEEAFSNLSLNPQFLFGNRSAGGGWGFDVGMVYEYRPDAQQLKIGGPRGGRHHDPNKNKYKYRISAALTDVGAIKYNNLNYVRDIDIDLPSAQFSYIYFNSLPSTGAAVNAVNESINVYPAADPRGWTVGLPTSFNTSFDYHYKDNWYVNTLWVQGLRGKNYLDIRPQSVLAITPRYETKWFEVSTPVAIIDNYRVFTMGLAARIGPVIIGTDHLGGLLDIGKPQGLDFYFGLYAPFFHRKPEGPNKCWYQPYERSSRRKR</sequence>
<evidence type="ECO:0000259" key="1">
    <source>
        <dbReference type="Pfam" id="PF18990"/>
    </source>
</evidence>
<gene>
    <name evidence="2" type="ordered locus">Runsl_0219</name>
</gene>
<proteinExistence type="predicted"/>
<dbReference type="InterPro" id="IPR043781">
    <property type="entry name" value="DUF5723"/>
</dbReference>
<reference evidence="3" key="1">
    <citation type="submission" date="2011-06" db="EMBL/GenBank/DDBJ databases">
        <title>The complete genome of chromosome of Runella slithyformis DSM 19594.</title>
        <authorList>
            <consortium name="US DOE Joint Genome Institute (JGI-PGF)"/>
            <person name="Lucas S."/>
            <person name="Han J."/>
            <person name="Lapidus A."/>
            <person name="Bruce D."/>
            <person name="Goodwin L."/>
            <person name="Pitluck S."/>
            <person name="Peters L."/>
            <person name="Kyrpides N."/>
            <person name="Mavromatis K."/>
            <person name="Ivanova N."/>
            <person name="Ovchinnikova G."/>
            <person name="Zhang X."/>
            <person name="Misra M."/>
            <person name="Detter J.C."/>
            <person name="Tapia R."/>
            <person name="Han C."/>
            <person name="Land M."/>
            <person name="Hauser L."/>
            <person name="Markowitz V."/>
            <person name="Cheng J.-F."/>
            <person name="Hugenholtz P."/>
            <person name="Woyke T."/>
            <person name="Wu D."/>
            <person name="Tindall B."/>
            <person name="Faehrich R."/>
            <person name="Brambilla E."/>
            <person name="Klenk H.-P."/>
            <person name="Eisen J.A."/>
        </authorList>
    </citation>
    <scope>NUCLEOTIDE SEQUENCE [LARGE SCALE GENOMIC DNA]</scope>
    <source>
        <strain evidence="3">ATCC 29530 / DSM 19594 / LMG 11500 / NCIMB 11436 / LSU 4</strain>
    </source>
</reference>
<evidence type="ECO:0000313" key="2">
    <source>
        <dbReference type="EMBL" id="AEI46675.1"/>
    </source>
</evidence>
<organism evidence="2 3">
    <name type="scientific">Runella slithyformis (strain ATCC 29530 / DSM 19594 / LMG 11500 / NCIMB 11436 / LSU 4)</name>
    <dbReference type="NCBI Taxonomy" id="761193"/>
    <lineage>
        <taxon>Bacteria</taxon>
        <taxon>Pseudomonadati</taxon>
        <taxon>Bacteroidota</taxon>
        <taxon>Cytophagia</taxon>
        <taxon>Cytophagales</taxon>
        <taxon>Spirosomataceae</taxon>
        <taxon>Runella</taxon>
    </lineage>
</organism>
<name>A0A7U3ZGE8_RUNSL</name>
<dbReference type="RefSeq" id="WP_013926000.1">
    <property type="nucleotide sequence ID" value="NC_015703.1"/>
</dbReference>
<feature type="domain" description="DUF5723" evidence="1">
    <location>
        <begin position="41"/>
        <end position="465"/>
    </location>
</feature>
<dbReference type="Proteomes" id="UP000000493">
    <property type="component" value="Chromosome"/>
</dbReference>
<protein>
    <recommendedName>
        <fullName evidence="1">DUF5723 domain-containing protein</fullName>
    </recommendedName>
</protein>
<dbReference type="KEGG" id="rsi:Runsl_0219"/>
<reference evidence="2 3" key="2">
    <citation type="journal article" date="2012" name="Stand. Genomic Sci.">
        <title>Complete genome sequence of the aquatic bacterium Runella slithyformis type strain (LSU 4(T)).</title>
        <authorList>
            <person name="Copeland A."/>
            <person name="Zhang X."/>
            <person name="Misra M."/>
            <person name="Lapidus A."/>
            <person name="Nolan M."/>
            <person name="Lucas S."/>
            <person name="Deshpande S."/>
            <person name="Cheng J.F."/>
            <person name="Tapia R."/>
            <person name="Goodwin L.A."/>
            <person name="Pitluck S."/>
            <person name="Liolios K."/>
            <person name="Pagani I."/>
            <person name="Ivanova N."/>
            <person name="Mikhailova N."/>
            <person name="Pati A."/>
            <person name="Chen A."/>
            <person name="Palaniappan K."/>
            <person name="Land M."/>
            <person name="Hauser L."/>
            <person name="Pan C."/>
            <person name="Jeffries C.D."/>
            <person name="Detter J.C."/>
            <person name="Brambilla E.M."/>
            <person name="Rohde M."/>
            <person name="Djao O.D."/>
            <person name="Goker M."/>
            <person name="Sikorski J."/>
            <person name="Tindall B.J."/>
            <person name="Woyke T."/>
            <person name="Bristow J."/>
            <person name="Eisen J.A."/>
            <person name="Markowitz V."/>
            <person name="Hugenholtz P."/>
            <person name="Kyrpides N.C."/>
            <person name="Klenk H.P."/>
            <person name="Mavromatis K."/>
        </authorList>
    </citation>
    <scope>NUCLEOTIDE SEQUENCE [LARGE SCALE GENOMIC DNA]</scope>
    <source>
        <strain evidence="3">ATCC 29530 / DSM 19594 / LMG 11500 / NCIMB 11436 / LSU 4</strain>
    </source>
</reference>
<evidence type="ECO:0000313" key="3">
    <source>
        <dbReference type="Proteomes" id="UP000000493"/>
    </source>
</evidence>
<dbReference type="AlphaFoldDB" id="A0A7U3ZGE8"/>
<dbReference type="Pfam" id="PF18990">
    <property type="entry name" value="DUF5723"/>
    <property type="match status" value="1"/>
</dbReference>